<dbReference type="Proteomes" id="UP001601303">
    <property type="component" value="Unassembled WGS sequence"/>
</dbReference>
<organism evidence="2 3">
    <name type="scientific">Streptomyces hokutonensis</name>
    <dbReference type="NCBI Taxonomy" id="1306990"/>
    <lineage>
        <taxon>Bacteria</taxon>
        <taxon>Bacillati</taxon>
        <taxon>Actinomycetota</taxon>
        <taxon>Actinomycetes</taxon>
        <taxon>Kitasatosporales</taxon>
        <taxon>Streptomycetaceae</taxon>
        <taxon>Streptomyces</taxon>
    </lineage>
</organism>
<sequence>MTDLMSQLPQPIVERMGRMSGMAMRSIIALMDEQPDTYAALVERIGTWDDDPGRTPYPRSRYEFALQEALRIVGDAMTAISERSPLPNEPVAEGARDYVERFAPAQFRDEALAKLDAIPPGHEPVDFGGEGGEGVGPVDFVVATAVAGWLVSGAGGRMATQENIRLMLLRQARSAESTATGAPEREQINEVSDDAALALLADLYDEDYAGLIPPDPKRRGPWEWDMLAVLKTHLLETPAEATTDEQRQTLKEKLLTVLQAAAATQKPKPTVRPVGKRNQPKRKPRRKR</sequence>
<keyword evidence="3" id="KW-1185">Reference proteome</keyword>
<comment type="caution">
    <text evidence="2">The sequence shown here is derived from an EMBL/GenBank/DDBJ whole genome shotgun (WGS) entry which is preliminary data.</text>
</comment>
<evidence type="ECO:0000313" key="2">
    <source>
        <dbReference type="EMBL" id="MFE9597148.1"/>
    </source>
</evidence>
<proteinExistence type="predicted"/>
<accession>A0ABW6LVI6</accession>
<feature type="compositionally biased region" description="Basic residues" evidence="1">
    <location>
        <begin position="274"/>
        <end position="288"/>
    </location>
</feature>
<evidence type="ECO:0000256" key="1">
    <source>
        <dbReference type="SAM" id="MobiDB-lite"/>
    </source>
</evidence>
<name>A0ABW6LVI6_9ACTN</name>
<feature type="region of interest" description="Disordered" evidence="1">
    <location>
        <begin position="261"/>
        <end position="288"/>
    </location>
</feature>
<protein>
    <submittedName>
        <fullName evidence="2">Uncharacterized protein</fullName>
    </submittedName>
</protein>
<dbReference type="EMBL" id="JBIAHM010000001">
    <property type="protein sequence ID" value="MFE9597148.1"/>
    <property type="molecule type" value="Genomic_DNA"/>
</dbReference>
<reference evidence="2 3" key="1">
    <citation type="submission" date="2024-10" db="EMBL/GenBank/DDBJ databases">
        <title>The Natural Products Discovery Center: Release of the First 8490 Sequenced Strains for Exploring Actinobacteria Biosynthetic Diversity.</title>
        <authorList>
            <person name="Kalkreuter E."/>
            <person name="Kautsar S.A."/>
            <person name="Yang D."/>
            <person name="Bader C.D."/>
            <person name="Teijaro C.N."/>
            <person name="Fluegel L."/>
            <person name="Davis C.M."/>
            <person name="Simpson J.R."/>
            <person name="Lauterbach L."/>
            <person name="Steele A.D."/>
            <person name="Gui C."/>
            <person name="Meng S."/>
            <person name="Li G."/>
            <person name="Viehrig K."/>
            <person name="Ye F."/>
            <person name="Su P."/>
            <person name="Kiefer A.F."/>
            <person name="Nichols A."/>
            <person name="Cepeda A.J."/>
            <person name="Yan W."/>
            <person name="Fan B."/>
            <person name="Jiang Y."/>
            <person name="Adhikari A."/>
            <person name="Zheng C.-J."/>
            <person name="Schuster L."/>
            <person name="Cowan T.M."/>
            <person name="Smanski M.J."/>
            <person name="Chevrette M.G."/>
            <person name="De Carvalho L.P.S."/>
            <person name="Shen B."/>
        </authorList>
    </citation>
    <scope>NUCLEOTIDE SEQUENCE [LARGE SCALE GENOMIC DNA]</scope>
    <source>
        <strain evidence="2 3">NPDC006488</strain>
    </source>
</reference>
<dbReference type="RefSeq" id="WP_388101574.1">
    <property type="nucleotide sequence ID" value="NZ_JBIAHM010000001.1"/>
</dbReference>
<evidence type="ECO:0000313" key="3">
    <source>
        <dbReference type="Proteomes" id="UP001601303"/>
    </source>
</evidence>
<gene>
    <name evidence="2" type="ORF">ACFYNQ_01050</name>
</gene>